<name>A0A1F6MAG1_9BACT</name>
<dbReference type="STRING" id="1798680.A3J66_01185"/>
<keyword evidence="2" id="KW-1133">Transmembrane helix</keyword>
<comment type="caution">
    <text evidence="3">The sequence shown here is derived from an EMBL/GenBank/DDBJ whole genome shotgun (WGS) entry which is preliminary data.</text>
</comment>
<sequence length="110" mass="12391">MTYSSHAIQQKNMSAPVHMRPQVRFGLFGLALTLLVLYVIQTSTLSTKGFDIAQLDSRIRELEQENQRIDFQIAQHRSMQSIQGRLTSLGMVSAENPQYINLGGSVVARR</sequence>
<proteinExistence type="predicted"/>
<evidence type="ECO:0008006" key="5">
    <source>
        <dbReference type="Google" id="ProtNLM"/>
    </source>
</evidence>
<dbReference type="Proteomes" id="UP000176282">
    <property type="component" value="Unassembled WGS sequence"/>
</dbReference>
<dbReference type="AlphaFoldDB" id="A0A1F6MAG1"/>
<evidence type="ECO:0000313" key="4">
    <source>
        <dbReference type="Proteomes" id="UP000176282"/>
    </source>
</evidence>
<evidence type="ECO:0000256" key="1">
    <source>
        <dbReference type="SAM" id="Coils"/>
    </source>
</evidence>
<protein>
    <recommendedName>
        <fullName evidence="5">Cell division protein FtsL</fullName>
    </recommendedName>
</protein>
<reference evidence="3 4" key="1">
    <citation type="journal article" date="2016" name="Nat. Commun.">
        <title>Thousands of microbial genomes shed light on interconnected biogeochemical processes in an aquifer system.</title>
        <authorList>
            <person name="Anantharaman K."/>
            <person name="Brown C.T."/>
            <person name="Hug L.A."/>
            <person name="Sharon I."/>
            <person name="Castelle C.J."/>
            <person name="Probst A.J."/>
            <person name="Thomas B.C."/>
            <person name="Singh A."/>
            <person name="Wilkins M.J."/>
            <person name="Karaoz U."/>
            <person name="Brodie E.L."/>
            <person name="Williams K.H."/>
            <person name="Hubbard S.S."/>
            <person name="Banfield J.F."/>
        </authorList>
    </citation>
    <scope>NUCLEOTIDE SEQUENCE [LARGE SCALE GENOMIC DNA]</scope>
</reference>
<keyword evidence="1" id="KW-0175">Coiled coil</keyword>
<evidence type="ECO:0000313" key="3">
    <source>
        <dbReference type="EMBL" id="OGH68616.1"/>
    </source>
</evidence>
<feature type="coiled-coil region" evidence="1">
    <location>
        <begin position="52"/>
        <end position="79"/>
    </location>
</feature>
<organism evidence="3 4">
    <name type="scientific">Candidatus Magasanikbacteria bacterium RIFCSPHIGHO2_02_FULL_47_14</name>
    <dbReference type="NCBI Taxonomy" id="1798680"/>
    <lineage>
        <taxon>Bacteria</taxon>
        <taxon>Candidatus Magasanikiibacteriota</taxon>
    </lineage>
</organism>
<dbReference type="EMBL" id="MFQB01000011">
    <property type="protein sequence ID" value="OGH68616.1"/>
    <property type="molecule type" value="Genomic_DNA"/>
</dbReference>
<keyword evidence="2" id="KW-0812">Transmembrane</keyword>
<gene>
    <name evidence="3" type="ORF">A3J66_01185</name>
</gene>
<feature type="transmembrane region" description="Helical" evidence="2">
    <location>
        <begin position="21"/>
        <end position="40"/>
    </location>
</feature>
<keyword evidence="2" id="KW-0472">Membrane</keyword>
<evidence type="ECO:0000256" key="2">
    <source>
        <dbReference type="SAM" id="Phobius"/>
    </source>
</evidence>
<accession>A0A1F6MAG1</accession>